<evidence type="ECO:0000313" key="1">
    <source>
        <dbReference type="EMBL" id="ETD17193.1"/>
    </source>
</evidence>
<dbReference type="AlphaFoldDB" id="V8BPS7"/>
<reference evidence="1 2" key="1">
    <citation type="submission" date="2013-10" db="EMBL/GenBank/DDBJ databases">
        <title>The Genome Sequence of Ruminococcus lactaris CC59_002D.</title>
        <authorList>
            <consortium name="The Broad Institute Genomics Platform"/>
            <person name="Earl A."/>
            <person name="Allen-Vercoe E."/>
            <person name="Daigneault M."/>
            <person name="Young S.K."/>
            <person name="Zeng Q."/>
            <person name="Gargeya S."/>
            <person name="Fitzgerald M."/>
            <person name="Abouelleil A."/>
            <person name="Alvarado L."/>
            <person name="Chapman S.B."/>
            <person name="Gainer-Dewar J."/>
            <person name="Goldberg J."/>
            <person name="Griggs A."/>
            <person name="Gujja S."/>
            <person name="Hansen M."/>
            <person name="Howarth C."/>
            <person name="Imamovic A."/>
            <person name="Ireland A."/>
            <person name="Larimer J."/>
            <person name="McCowan C."/>
            <person name="Murphy C."/>
            <person name="Pearson M."/>
            <person name="Poon T.W."/>
            <person name="Priest M."/>
            <person name="Roberts A."/>
            <person name="Saif S."/>
            <person name="Shea T."/>
            <person name="Sykes S."/>
            <person name="Wortman J."/>
            <person name="Nusbaum C."/>
            <person name="Birren B."/>
        </authorList>
    </citation>
    <scope>NUCLEOTIDE SEQUENCE [LARGE SCALE GENOMIC DNA]</scope>
    <source>
        <strain evidence="1 2">CC59_002D</strain>
    </source>
</reference>
<dbReference type="HOGENOM" id="CLU_2883201_0_0_9"/>
<name>V8BPS7_9FIRM</name>
<sequence>MNINMEDIKSAIIDLIDDNKENCESPSYDEGGYDAGYTEGYNDGLVDLLNRLGIKHHEKIMND</sequence>
<evidence type="ECO:0000313" key="2">
    <source>
        <dbReference type="Proteomes" id="UP000018683"/>
    </source>
</evidence>
<proteinExistence type="predicted"/>
<dbReference type="EMBL" id="AZJE01000033">
    <property type="protein sequence ID" value="ETD17193.1"/>
    <property type="molecule type" value="Genomic_DNA"/>
</dbReference>
<dbReference type="STRING" id="1073376.HMPREF1202_02431"/>
<accession>V8BPS7</accession>
<organism evidence="1 2">
    <name type="scientific">[Ruminococcus] lactaris CC59_002D</name>
    <dbReference type="NCBI Taxonomy" id="1073376"/>
    <lineage>
        <taxon>Bacteria</taxon>
        <taxon>Bacillati</taxon>
        <taxon>Bacillota</taxon>
        <taxon>Clostridia</taxon>
        <taxon>Lachnospirales</taxon>
        <taxon>Lachnospiraceae</taxon>
        <taxon>Mediterraneibacter</taxon>
    </lineage>
</organism>
<protein>
    <submittedName>
        <fullName evidence="1">Uncharacterized protein</fullName>
    </submittedName>
</protein>
<dbReference type="RefSeq" id="WP_023922992.1">
    <property type="nucleotide sequence ID" value="NZ_KI669410.1"/>
</dbReference>
<gene>
    <name evidence="1" type="ORF">HMPREF1202_02431</name>
</gene>
<dbReference type="Proteomes" id="UP000018683">
    <property type="component" value="Unassembled WGS sequence"/>
</dbReference>
<comment type="caution">
    <text evidence="1">The sequence shown here is derived from an EMBL/GenBank/DDBJ whole genome shotgun (WGS) entry which is preliminary data.</text>
</comment>